<evidence type="ECO:0000256" key="5">
    <source>
        <dbReference type="ARBA" id="ARBA00023315"/>
    </source>
</evidence>
<evidence type="ECO:0000256" key="3">
    <source>
        <dbReference type="ARBA" id="ARBA00012012"/>
    </source>
</evidence>
<dbReference type="InterPro" id="IPR040234">
    <property type="entry name" value="QC/QCL"/>
</dbReference>
<dbReference type="PANTHER" id="PTHR12283">
    <property type="entry name" value="GLUTAMINYL-PEPTIDE CYCLOTRANSFERASE"/>
    <property type="match status" value="1"/>
</dbReference>
<dbReference type="Gene3D" id="3.40.630.10">
    <property type="entry name" value="Zn peptidases"/>
    <property type="match status" value="2"/>
</dbReference>
<keyword evidence="5" id="KW-0012">Acyltransferase</keyword>
<dbReference type="PANTHER" id="PTHR12283:SF6">
    <property type="entry name" value="GLUTAMINYL-PEPTIDE CYCLOTRANSFERASE-RELATED"/>
    <property type="match status" value="1"/>
</dbReference>
<feature type="chain" id="PRO_5043474104" description="glutaminyl-peptide cyclotransferase" evidence="6">
    <location>
        <begin position="17"/>
        <end position="247"/>
    </location>
</feature>
<sequence>MLSVLIRSVIIASVFAQGSCSQLKRLQQNHKGRELSNAEIRYLAGLSNTKYTNDILDNILIPRVVGTSNHEKVFNYIKKELQKLDWAIQVDEFEDKTPNFGKLTFKNIIATLNPNADRYLVLACHYDSKYFKNEVFVGRYIRLTVAEDRLDNLKLLRKSKNERYFVKRAFRAHIEDDHIPFLRKNVPVLHLISNPFPDEWHTPGDNRDIVDMNTVENINKILRVFVAEYLNVYTLDEAEENIPEKEL</sequence>
<dbReference type="Pfam" id="PF04389">
    <property type="entry name" value="Peptidase_M28"/>
    <property type="match status" value="1"/>
</dbReference>
<accession>A0AAV8XQZ2</accession>
<protein>
    <recommendedName>
        <fullName evidence="3">glutaminyl-peptide cyclotransferase</fullName>
        <ecNumber evidence="3">2.3.2.5</ecNumber>
    </recommendedName>
</protein>
<reference evidence="8" key="1">
    <citation type="journal article" date="2023" name="Insect Mol. Biol.">
        <title>Genome sequencing provides insights into the evolution of gene families encoding plant cell wall-degrading enzymes in longhorned beetles.</title>
        <authorList>
            <person name="Shin N.R."/>
            <person name="Okamura Y."/>
            <person name="Kirsch R."/>
            <person name="Pauchet Y."/>
        </authorList>
    </citation>
    <scope>NUCLEOTIDE SEQUENCE</scope>
    <source>
        <strain evidence="8">AMC_N1</strain>
    </source>
</reference>
<gene>
    <name evidence="8" type="ORF">NQ318_015947</name>
</gene>
<dbReference type="AlphaFoldDB" id="A0AAV8XQZ2"/>
<dbReference type="GO" id="GO:0016603">
    <property type="term" value="F:glutaminyl-peptide cyclotransferase activity"/>
    <property type="evidence" value="ECO:0007669"/>
    <property type="project" value="UniProtKB-EC"/>
</dbReference>
<keyword evidence="6" id="KW-0732">Signal</keyword>
<proteinExistence type="inferred from homology"/>
<dbReference type="EC" id="2.3.2.5" evidence="3"/>
<evidence type="ECO:0000313" key="8">
    <source>
        <dbReference type="EMBL" id="KAJ8941468.1"/>
    </source>
</evidence>
<evidence type="ECO:0000256" key="1">
    <source>
        <dbReference type="ARBA" id="ARBA00000001"/>
    </source>
</evidence>
<evidence type="ECO:0000259" key="7">
    <source>
        <dbReference type="Pfam" id="PF04389"/>
    </source>
</evidence>
<dbReference type="Proteomes" id="UP001162162">
    <property type="component" value="Unassembled WGS sequence"/>
</dbReference>
<dbReference type="SUPFAM" id="SSF53187">
    <property type="entry name" value="Zn-dependent exopeptidases"/>
    <property type="match status" value="1"/>
</dbReference>
<dbReference type="EMBL" id="JAPWTK010000370">
    <property type="protein sequence ID" value="KAJ8941468.1"/>
    <property type="molecule type" value="Genomic_DNA"/>
</dbReference>
<evidence type="ECO:0000256" key="4">
    <source>
        <dbReference type="ARBA" id="ARBA00022679"/>
    </source>
</evidence>
<dbReference type="GO" id="GO:0008270">
    <property type="term" value="F:zinc ion binding"/>
    <property type="evidence" value="ECO:0007669"/>
    <property type="project" value="TreeGrafter"/>
</dbReference>
<dbReference type="InterPro" id="IPR007484">
    <property type="entry name" value="Peptidase_M28"/>
</dbReference>
<keyword evidence="9" id="KW-1185">Reference proteome</keyword>
<feature type="signal peptide" evidence="6">
    <location>
        <begin position="1"/>
        <end position="16"/>
    </location>
</feature>
<evidence type="ECO:0000256" key="6">
    <source>
        <dbReference type="SAM" id="SignalP"/>
    </source>
</evidence>
<comment type="caution">
    <text evidence="8">The sequence shown here is derived from an EMBL/GenBank/DDBJ whole genome shotgun (WGS) entry which is preliminary data.</text>
</comment>
<feature type="domain" description="Peptidase M28" evidence="7">
    <location>
        <begin position="158"/>
        <end position="225"/>
    </location>
</feature>
<organism evidence="8 9">
    <name type="scientific">Aromia moschata</name>
    <dbReference type="NCBI Taxonomy" id="1265417"/>
    <lineage>
        <taxon>Eukaryota</taxon>
        <taxon>Metazoa</taxon>
        <taxon>Ecdysozoa</taxon>
        <taxon>Arthropoda</taxon>
        <taxon>Hexapoda</taxon>
        <taxon>Insecta</taxon>
        <taxon>Pterygota</taxon>
        <taxon>Neoptera</taxon>
        <taxon>Endopterygota</taxon>
        <taxon>Coleoptera</taxon>
        <taxon>Polyphaga</taxon>
        <taxon>Cucujiformia</taxon>
        <taxon>Chrysomeloidea</taxon>
        <taxon>Cerambycidae</taxon>
        <taxon>Cerambycinae</taxon>
        <taxon>Callichromatini</taxon>
        <taxon>Aromia</taxon>
    </lineage>
</organism>
<keyword evidence="4" id="KW-0808">Transferase</keyword>
<name>A0AAV8XQZ2_9CUCU</name>
<evidence type="ECO:0000313" key="9">
    <source>
        <dbReference type="Proteomes" id="UP001162162"/>
    </source>
</evidence>
<evidence type="ECO:0000256" key="2">
    <source>
        <dbReference type="ARBA" id="ARBA00006014"/>
    </source>
</evidence>
<comment type="catalytic activity">
    <reaction evidence="1">
        <text>N-terminal L-glutaminyl-[peptide] = N-terminal 5-oxo-L-prolyl-[peptide] + NH4(+)</text>
        <dbReference type="Rhea" id="RHEA:23652"/>
        <dbReference type="Rhea" id="RHEA-COMP:11736"/>
        <dbReference type="Rhea" id="RHEA-COMP:11846"/>
        <dbReference type="ChEBI" id="CHEBI:28938"/>
        <dbReference type="ChEBI" id="CHEBI:64722"/>
        <dbReference type="ChEBI" id="CHEBI:87215"/>
        <dbReference type="EC" id="2.3.2.5"/>
    </reaction>
</comment>
<comment type="similarity">
    <text evidence="2">Belongs to the glutaminyl-peptide cyclotransferase family.</text>
</comment>